<dbReference type="EMBL" id="PZKC01000012">
    <property type="protein sequence ID" value="PTD95533.1"/>
    <property type="molecule type" value="Genomic_DNA"/>
</dbReference>
<keyword evidence="1" id="KW-0812">Transmembrane</keyword>
<proteinExistence type="predicted"/>
<protein>
    <submittedName>
        <fullName evidence="2">Uncharacterized protein</fullName>
    </submittedName>
</protein>
<sequence length="78" mass="7858">MDRPALHIPVLAWLLAIPGVLCLLAGIVLLVGDFAAVHPLLGGAGAGLALLVSAAALLGSAGFPIALQRLADRDRADQ</sequence>
<reference evidence="2 3" key="1">
    <citation type="submission" date="2018-03" db="EMBL/GenBank/DDBJ databases">
        <authorList>
            <person name="Keele B.F."/>
        </authorList>
    </citation>
    <scope>NUCLEOTIDE SEQUENCE [LARGE SCALE GENOMIC DNA]</scope>
    <source>
        <strain evidence="2 3">D20</strain>
    </source>
</reference>
<feature type="transmembrane region" description="Helical" evidence="1">
    <location>
        <begin position="12"/>
        <end position="32"/>
    </location>
</feature>
<name>A0A2T4ICN9_9RHOO</name>
<keyword evidence="3" id="KW-1185">Reference proteome</keyword>
<reference evidence="2 3" key="2">
    <citation type="submission" date="2018-04" db="EMBL/GenBank/DDBJ databases">
        <title>Thauera lacus sp. nov., isolated from an saline lake in Inner Mongolia, China.</title>
        <authorList>
            <person name="Liang Q.-Y."/>
        </authorList>
    </citation>
    <scope>NUCLEOTIDE SEQUENCE [LARGE SCALE GENOMIC DNA]</scope>
    <source>
        <strain evidence="2 3">D20</strain>
    </source>
</reference>
<dbReference type="AlphaFoldDB" id="A0A2T4ICN9"/>
<organism evidence="2 3">
    <name type="scientific">Pseudothauera lacus</name>
    <dbReference type="NCBI Taxonomy" id="2136175"/>
    <lineage>
        <taxon>Bacteria</taxon>
        <taxon>Pseudomonadati</taxon>
        <taxon>Pseudomonadota</taxon>
        <taxon>Betaproteobacteria</taxon>
        <taxon>Rhodocyclales</taxon>
        <taxon>Zoogloeaceae</taxon>
        <taxon>Pseudothauera</taxon>
    </lineage>
</organism>
<keyword evidence="1" id="KW-0472">Membrane</keyword>
<feature type="transmembrane region" description="Helical" evidence="1">
    <location>
        <begin position="44"/>
        <end position="67"/>
    </location>
</feature>
<accession>A0A2T4ICN9</accession>
<dbReference type="Proteomes" id="UP000241193">
    <property type="component" value="Unassembled WGS sequence"/>
</dbReference>
<comment type="caution">
    <text evidence="2">The sequence shown here is derived from an EMBL/GenBank/DDBJ whole genome shotgun (WGS) entry which is preliminary data.</text>
</comment>
<gene>
    <name evidence="2" type="ORF">C8261_13845</name>
</gene>
<evidence type="ECO:0000256" key="1">
    <source>
        <dbReference type="SAM" id="Phobius"/>
    </source>
</evidence>
<evidence type="ECO:0000313" key="2">
    <source>
        <dbReference type="EMBL" id="PTD95533.1"/>
    </source>
</evidence>
<keyword evidence="1" id="KW-1133">Transmembrane helix</keyword>
<evidence type="ECO:0000313" key="3">
    <source>
        <dbReference type="Proteomes" id="UP000241193"/>
    </source>
</evidence>
<dbReference type="RefSeq" id="WP_107494315.1">
    <property type="nucleotide sequence ID" value="NZ_PZKC01000012.1"/>
</dbReference>
<dbReference type="OrthoDB" id="9182730at2"/>